<dbReference type="EMBL" id="OW152821">
    <property type="protein sequence ID" value="CAH2075933.1"/>
    <property type="molecule type" value="Genomic_DNA"/>
</dbReference>
<accession>A0ABN8J5R1</accession>
<sequence length="84" mass="8871">MEGGFPNGDGGRGAALGVRGCARRTHPIGCAACVSAYSPCRVRAFARSPVTLRPPRQTDVLPSASTEVRAPAFPVTVVFHAYWD</sequence>
<reference evidence="1" key="1">
    <citation type="submission" date="2022-03" db="EMBL/GenBank/DDBJ databases">
        <authorList>
            <person name="Martin H S."/>
        </authorList>
    </citation>
    <scope>NUCLEOTIDE SEQUENCE</scope>
</reference>
<proteinExistence type="predicted"/>
<gene>
    <name evidence="1" type="ORF">IPOD504_LOCUS17059</name>
</gene>
<feature type="non-terminal residue" evidence="1">
    <location>
        <position position="84"/>
    </location>
</feature>
<keyword evidence="2" id="KW-1185">Reference proteome</keyword>
<evidence type="ECO:0000313" key="1">
    <source>
        <dbReference type="EMBL" id="CAH2075933.1"/>
    </source>
</evidence>
<evidence type="ECO:0000313" key="2">
    <source>
        <dbReference type="Proteomes" id="UP000837857"/>
    </source>
</evidence>
<name>A0ABN8J5R1_9NEOP</name>
<protein>
    <submittedName>
        <fullName evidence="1">Uncharacterized protein</fullName>
    </submittedName>
</protein>
<organism evidence="1 2">
    <name type="scientific">Iphiclides podalirius</name>
    <name type="common">scarce swallowtail</name>
    <dbReference type="NCBI Taxonomy" id="110791"/>
    <lineage>
        <taxon>Eukaryota</taxon>
        <taxon>Metazoa</taxon>
        <taxon>Ecdysozoa</taxon>
        <taxon>Arthropoda</taxon>
        <taxon>Hexapoda</taxon>
        <taxon>Insecta</taxon>
        <taxon>Pterygota</taxon>
        <taxon>Neoptera</taxon>
        <taxon>Endopterygota</taxon>
        <taxon>Lepidoptera</taxon>
        <taxon>Glossata</taxon>
        <taxon>Ditrysia</taxon>
        <taxon>Papilionoidea</taxon>
        <taxon>Papilionidae</taxon>
        <taxon>Papilioninae</taxon>
        <taxon>Iphiclides</taxon>
    </lineage>
</organism>
<dbReference type="Proteomes" id="UP000837857">
    <property type="component" value="Chromosome 9"/>
</dbReference>